<evidence type="ECO:0000259" key="10">
    <source>
        <dbReference type="PROSITE" id="PS50003"/>
    </source>
</evidence>
<dbReference type="InterPro" id="IPR036770">
    <property type="entry name" value="Ankyrin_rpt-contain_sf"/>
</dbReference>
<dbReference type="SUPFAM" id="SSF57863">
    <property type="entry name" value="ArfGap/RecO-like zinc finger"/>
    <property type="match status" value="1"/>
</dbReference>
<dbReference type="Pfam" id="PF01412">
    <property type="entry name" value="ArfGap"/>
    <property type="match status" value="1"/>
</dbReference>
<accession>A0A6N2C3Z9</accession>
<keyword evidence="2" id="KW-0479">Metal-binding</keyword>
<name>A0A6N2C3Z9_SOLCI</name>
<evidence type="ECO:0000256" key="7">
    <source>
        <dbReference type="ARBA" id="ARBA00023054"/>
    </source>
</evidence>
<dbReference type="PANTHER" id="PTHR23180:SF244">
    <property type="entry name" value="ADP-RIBOSYLATION FACTOR GTPASE-ACTIVATING PROTEIN AGD2"/>
    <property type="match status" value="1"/>
</dbReference>
<dbReference type="SMART" id="SM00721">
    <property type="entry name" value="BAR"/>
    <property type="match status" value="1"/>
</dbReference>
<reference evidence="13" key="1">
    <citation type="submission" date="2019-05" db="EMBL/GenBank/DDBJ databases">
        <title>The de novo reference genome and transcriptome assemblies of the wild tomato species Solanum chilense.</title>
        <authorList>
            <person name="Stam R."/>
            <person name="Nosenko T."/>
            <person name="Hoerger A.C."/>
            <person name="Stephan W."/>
            <person name="Seidel M.A."/>
            <person name="Kuhn J.M.M."/>
            <person name="Haberer G."/>
            <person name="Tellier A."/>
        </authorList>
    </citation>
    <scope>NUCLEOTIDE SEQUENCE</scope>
    <source>
        <tissue evidence="13">Mature leaves</tissue>
    </source>
</reference>
<dbReference type="FunFam" id="1.10.220.150:FF:000019">
    <property type="entry name" value="ADP-ribosylation factor GTPase-activating protein AGD1"/>
    <property type="match status" value="1"/>
</dbReference>
<proteinExistence type="predicted"/>
<dbReference type="PROSITE" id="PS50115">
    <property type="entry name" value="ARFGAP"/>
    <property type="match status" value="1"/>
</dbReference>
<dbReference type="SMART" id="SM00248">
    <property type="entry name" value="ANK"/>
    <property type="match status" value="2"/>
</dbReference>
<dbReference type="InterPro" id="IPR011993">
    <property type="entry name" value="PH-like_dom_sf"/>
</dbReference>
<dbReference type="SUPFAM" id="SSF50729">
    <property type="entry name" value="PH domain-like"/>
    <property type="match status" value="1"/>
</dbReference>
<dbReference type="InterPro" id="IPR004148">
    <property type="entry name" value="BAR_dom"/>
</dbReference>
<dbReference type="InterPro" id="IPR035670">
    <property type="entry name" value="AGD1/2/3/4_BAR_plant"/>
</dbReference>
<dbReference type="Gene3D" id="1.10.220.150">
    <property type="entry name" value="Arf GTPase activating protein"/>
    <property type="match status" value="1"/>
</dbReference>
<dbReference type="GO" id="GO:0005096">
    <property type="term" value="F:GTPase activator activity"/>
    <property type="evidence" value="ECO:0007669"/>
    <property type="project" value="UniProtKB-KW"/>
</dbReference>
<keyword evidence="5" id="KW-0862">Zinc</keyword>
<evidence type="ECO:0000256" key="8">
    <source>
        <dbReference type="PROSITE-ProRule" id="PRU00023"/>
    </source>
</evidence>
<evidence type="ECO:0008006" key="14">
    <source>
        <dbReference type="Google" id="ProtNLM"/>
    </source>
</evidence>
<dbReference type="SUPFAM" id="SSF103657">
    <property type="entry name" value="BAR/IMD domain-like"/>
    <property type="match status" value="1"/>
</dbReference>
<dbReference type="PROSITE" id="PS51021">
    <property type="entry name" value="BAR"/>
    <property type="match status" value="1"/>
</dbReference>
<dbReference type="Pfam" id="PF12796">
    <property type="entry name" value="Ank_2"/>
    <property type="match status" value="1"/>
</dbReference>
<evidence type="ECO:0000313" key="13">
    <source>
        <dbReference type="EMBL" id="TMX02337.1"/>
    </source>
</evidence>
<dbReference type="AlphaFoldDB" id="A0A6N2C3Z9"/>
<dbReference type="SMART" id="SM00105">
    <property type="entry name" value="ArfGap"/>
    <property type="match status" value="1"/>
</dbReference>
<feature type="domain" description="PH" evidence="10">
    <location>
        <begin position="295"/>
        <end position="426"/>
    </location>
</feature>
<comment type="caution">
    <text evidence="13">The sequence shown here is derived from an EMBL/GenBank/DDBJ whole genome shotgun (WGS) entry which is preliminary data.</text>
</comment>
<dbReference type="CDD" id="cd07606">
    <property type="entry name" value="BAR_SFC_plant"/>
    <property type="match status" value="1"/>
</dbReference>
<evidence type="ECO:0000256" key="1">
    <source>
        <dbReference type="ARBA" id="ARBA00022468"/>
    </source>
</evidence>
<dbReference type="PROSITE" id="PS50088">
    <property type="entry name" value="ANK_REPEAT"/>
    <property type="match status" value="2"/>
</dbReference>
<evidence type="ECO:0000256" key="2">
    <source>
        <dbReference type="ARBA" id="ARBA00022723"/>
    </source>
</evidence>
<keyword evidence="1" id="KW-0343">GTPase activation</keyword>
<dbReference type="CDD" id="cd08204">
    <property type="entry name" value="ArfGap"/>
    <property type="match status" value="1"/>
</dbReference>
<dbReference type="Pfam" id="PF00169">
    <property type="entry name" value="PH"/>
    <property type="match status" value="1"/>
</dbReference>
<keyword evidence="7" id="KW-0175">Coiled coil</keyword>
<feature type="repeat" description="ANK" evidence="8">
    <location>
        <begin position="721"/>
        <end position="753"/>
    </location>
</feature>
<evidence type="ECO:0000256" key="3">
    <source>
        <dbReference type="ARBA" id="ARBA00022737"/>
    </source>
</evidence>
<evidence type="ECO:0000256" key="6">
    <source>
        <dbReference type="ARBA" id="ARBA00023043"/>
    </source>
</evidence>
<dbReference type="EMBL" id="RXGB01000683">
    <property type="protein sequence ID" value="TMX02337.1"/>
    <property type="molecule type" value="Genomic_DNA"/>
</dbReference>
<evidence type="ECO:0000256" key="9">
    <source>
        <dbReference type="PROSITE-ProRule" id="PRU00288"/>
    </source>
</evidence>
<protein>
    <recommendedName>
        <fullName evidence="14">ADP-ribosylation factor GTPase-activating protein AGD4-like</fullName>
    </recommendedName>
</protein>
<dbReference type="Pfam" id="PF16746">
    <property type="entry name" value="BAR_3"/>
    <property type="match status" value="1"/>
</dbReference>
<dbReference type="GO" id="GO:0005737">
    <property type="term" value="C:cytoplasm"/>
    <property type="evidence" value="ECO:0007669"/>
    <property type="project" value="InterPro"/>
</dbReference>
<dbReference type="CDD" id="cd13250">
    <property type="entry name" value="PH_ACAP"/>
    <property type="match status" value="1"/>
</dbReference>
<dbReference type="Gene3D" id="2.30.29.30">
    <property type="entry name" value="Pleckstrin-homology domain (PH domain)/Phosphotyrosine-binding domain (PTB)"/>
    <property type="match status" value="1"/>
</dbReference>
<organism evidence="13">
    <name type="scientific">Solanum chilense</name>
    <name type="common">Tomato</name>
    <name type="synonym">Lycopersicon chilense</name>
    <dbReference type="NCBI Taxonomy" id="4083"/>
    <lineage>
        <taxon>Eukaryota</taxon>
        <taxon>Viridiplantae</taxon>
        <taxon>Streptophyta</taxon>
        <taxon>Embryophyta</taxon>
        <taxon>Tracheophyta</taxon>
        <taxon>Spermatophyta</taxon>
        <taxon>Magnoliopsida</taxon>
        <taxon>eudicotyledons</taxon>
        <taxon>Gunneridae</taxon>
        <taxon>Pentapetalae</taxon>
        <taxon>asterids</taxon>
        <taxon>lamiids</taxon>
        <taxon>Solanales</taxon>
        <taxon>Solanaceae</taxon>
        <taxon>Solanoideae</taxon>
        <taxon>Solaneae</taxon>
        <taxon>Solanum</taxon>
        <taxon>Solanum subgen. Lycopersicon</taxon>
    </lineage>
</organism>
<keyword evidence="3" id="KW-0677">Repeat</keyword>
<dbReference type="InterPro" id="IPR002110">
    <property type="entry name" value="Ankyrin_rpt"/>
</dbReference>
<dbReference type="Gene3D" id="1.20.1270.60">
    <property type="entry name" value="Arfaptin homology (AH) domain/BAR domain"/>
    <property type="match status" value="1"/>
</dbReference>
<dbReference type="Gene3D" id="1.25.40.20">
    <property type="entry name" value="Ankyrin repeat-containing domain"/>
    <property type="match status" value="1"/>
</dbReference>
<dbReference type="GO" id="GO:0008270">
    <property type="term" value="F:zinc ion binding"/>
    <property type="evidence" value="ECO:0007669"/>
    <property type="project" value="UniProtKB-KW"/>
</dbReference>
<dbReference type="SMART" id="SM00233">
    <property type="entry name" value="PH"/>
    <property type="match status" value="1"/>
</dbReference>
<dbReference type="PROSITE" id="PS50297">
    <property type="entry name" value="ANK_REP_REGION"/>
    <property type="match status" value="2"/>
</dbReference>
<evidence type="ECO:0000256" key="5">
    <source>
        <dbReference type="ARBA" id="ARBA00022833"/>
    </source>
</evidence>
<evidence type="ECO:0000256" key="4">
    <source>
        <dbReference type="ARBA" id="ARBA00022771"/>
    </source>
</evidence>
<dbReference type="InterPro" id="IPR027267">
    <property type="entry name" value="AH/BAR_dom_sf"/>
</dbReference>
<evidence type="ECO:0000259" key="11">
    <source>
        <dbReference type="PROSITE" id="PS50115"/>
    </source>
</evidence>
<feature type="domain" description="Arf-GAP" evidence="11">
    <location>
        <begin position="475"/>
        <end position="610"/>
    </location>
</feature>
<dbReference type="PROSITE" id="PS50003">
    <property type="entry name" value="PH_DOMAIN"/>
    <property type="match status" value="1"/>
</dbReference>
<evidence type="ECO:0000259" key="12">
    <source>
        <dbReference type="PROSITE" id="PS51021"/>
    </source>
</evidence>
<feature type="domain" description="BAR" evidence="12">
    <location>
        <begin position="4"/>
        <end position="228"/>
    </location>
</feature>
<dbReference type="SUPFAM" id="SSF48403">
    <property type="entry name" value="Ankyrin repeat"/>
    <property type="match status" value="1"/>
</dbReference>
<dbReference type="PANTHER" id="PTHR23180">
    <property type="entry name" value="CENTAURIN/ARF"/>
    <property type="match status" value="1"/>
</dbReference>
<dbReference type="PRINTS" id="PR00405">
    <property type="entry name" value="REVINTRACTNG"/>
</dbReference>
<dbReference type="InterPro" id="IPR045258">
    <property type="entry name" value="ACAP1/2/3-like"/>
</dbReference>
<dbReference type="InterPro" id="IPR038508">
    <property type="entry name" value="ArfGAP_dom_sf"/>
</dbReference>
<dbReference type="InterPro" id="IPR037278">
    <property type="entry name" value="ARFGAP/RecO"/>
</dbReference>
<sequence length="781" mass="87822">MSMAAFIKLEDSPMFQKQVRGLEQTTDDLRDRCQKLYKGCKKYMEVLGETQNGDIMFAESLEAFGGGLDDPLSVSLGGPIIMKFISALRELATYKELIRSQVEHVLVDRVSQFLSDDLRDVKESRRRFDKAASTYDQARERFSSLKKNARDEVVTELEEELHNSKSTFERSRFNLVNAITNVDAKKKYEFLESFSAIMDAHLRYFKLGHDLLSQMEPFIHQVLTYAQQSKEQASIEQDKLAKRIQEFRTQAELNHLRGSSNLGTSTSSIASNGVGMNSDKNIEAIMQSSAEGAVQTIKQGYLLKRSSSLRADWKRRFFVLDSLGNLYYYRIKGAQMGSPSSHPSGVDNHSSVFGRFRTKYRSSSAGEENLGCRTVDLHTSTIKLDAEDTDLRLCFRIISPLKSYTLQAESEAERVDWMNKITGVIASLLNSHLQKFDASKNDIDGSKNTYAASLNVQGAFNDEKALASVRVNQPDSVSKILREVPGNDKCADCGASEPDWASLNLGILICIECSGIHRNLGVHISKVRSITLDVRVWEPTILDLFRTLGNSYCNSVWEELLQLPNDELTNVDAIQSASKPSPKDAFHEKEKYILAKYVEKQVVNKEAFAPYSNRATLIWEAVRSNKVKDVYRIIVASDVNIINTIYDEVEGATMYHEIHENDSKLGLQDSQKKHQNPAACQGIKLCLQGCSLLHLACNGETPVMLELLLQFGSDINRRDFHGRTPLQHCIGNGRHHLAKFLLRRGARASIKDYGGLSALDRAMEMGAIKDEELFILLTKSE</sequence>
<keyword evidence="4 9" id="KW-0863">Zinc-finger</keyword>
<dbReference type="InterPro" id="IPR001164">
    <property type="entry name" value="ArfGAP_dom"/>
</dbReference>
<gene>
    <name evidence="13" type="ORF">EJD97_022024</name>
</gene>
<keyword evidence="6 8" id="KW-0040">ANK repeat</keyword>
<feature type="repeat" description="ANK" evidence="8">
    <location>
        <begin position="688"/>
        <end position="720"/>
    </location>
</feature>
<dbReference type="InterPro" id="IPR001849">
    <property type="entry name" value="PH_domain"/>
</dbReference>